<proteinExistence type="predicted"/>
<evidence type="ECO:0000313" key="1">
    <source>
        <dbReference type="EMBL" id="JAD34737.1"/>
    </source>
</evidence>
<dbReference type="AlphaFoldDB" id="A0A0A8ZIP0"/>
<accession>A0A0A8ZIP0</accession>
<dbReference type="EMBL" id="GBRH01263158">
    <property type="protein sequence ID" value="JAD34737.1"/>
    <property type="molecule type" value="Transcribed_RNA"/>
</dbReference>
<sequence>MWLLWYFLEYLHFLNMCPHRGGLQESQILDSQGF</sequence>
<reference evidence="1" key="1">
    <citation type="submission" date="2014-09" db="EMBL/GenBank/DDBJ databases">
        <authorList>
            <person name="Magalhaes I.L.F."/>
            <person name="Oliveira U."/>
            <person name="Santos F.R."/>
            <person name="Vidigal T.H.D.A."/>
            <person name="Brescovit A.D."/>
            <person name="Santos A.J."/>
        </authorList>
    </citation>
    <scope>NUCLEOTIDE SEQUENCE</scope>
    <source>
        <tissue evidence="1">Shoot tissue taken approximately 20 cm above the soil surface</tissue>
    </source>
</reference>
<protein>
    <submittedName>
        <fullName evidence="1">Uncharacterized protein</fullName>
    </submittedName>
</protein>
<name>A0A0A8ZIP0_ARUDO</name>
<reference evidence="1" key="2">
    <citation type="journal article" date="2015" name="Data Brief">
        <title>Shoot transcriptome of the giant reed, Arundo donax.</title>
        <authorList>
            <person name="Barrero R.A."/>
            <person name="Guerrero F.D."/>
            <person name="Moolhuijzen P."/>
            <person name="Goolsby J.A."/>
            <person name="Tidwell J."/>
            <person name="Bellgard S.E."/>
            <person name="Bellgard M.I."/>
        </authorList>
    </citation>
    <scope>NUCLEOTIDE SEQUENCE</scope>
    <source>
        <tissue evidence="1">Shoot tissue taken approximately 20 cm above the soil surface</tissue>
    </source>
</reference>
<organism evidence="1">
    <name type="scientific">Arundo donax</name>
    <name type="common">Giant reed</name>
    <name type="synonym">Donax arundinaceus</name>
    <dbReference type="NCBI Taxonomy" id="35708"/>
    <lineage>
        <taxon>Eukaryota</taxon>
        <taxon>Viridiplantae</taxon>
        <taxon>Streptophyta</taxon>
        <taxon>Embryophyta</taxon>
        <taxon>Tracheophyta</taxon>
        <taxon>Spermatophyta</taxon>
        <taxon>Magnoliopsida</taxon>
        <taxon>Liliopsida</taxon>
        <taxon>Poales</taxon>
        <taxon>Poaceae</taxon>
        <taxon>PACMAD clade</taxon>
        <taxon>Arundinoideae</taxon>
        <taxon>Arundineae</taxon>
        <taxon>Arundo</taxon>
    </lineage>
</organism>